<feature type="domain" description="tRNA (adenine(58)-N(1))-methyltransferase catalytic subunit TRM61 C-terminal" evidence="8">
    <location>
        <begin position="196"/>
        <end position="447"/>
    </location>
</feature>
<evidence type="ECO:0000259" key="9">
    <source>
        <dbReference type="Pfam" id="PF21985"/>
    </source>
</evidence>
<dbReference type="InterPro" id="IPR054151">
    <property type="entry name" value="TR61B_FKBP-like"/>
</dbReference>
<feature type="region of interest" description="Disordered" evidence="7">
    <location>
        <begin position="92"/>
        <end position="126"/>
    </location>
</feature>
<dbReference type="InterPro" id="IPR014816">
    <property type="entry name" value="tRNA_MeTrfase_Gcd14"/>
</dbReference>
<feature type="domain" description="TR61B FKBP-like" evidence="9">
    <location>
        <begin position="132"/>
        <end position="185"/>
    </location>
</feature>
<name>A0A1A7ZPA6_NOTFU</name>
<evidence type="ECO:0000313" key="10">
    <source>
        <dbReference type="EMBL" id="SBP44146.1"/>
    </source>
</evidence>
<accession>A0A1A7ZPA6</accession>
<feature type="compositionally biased region" description="Polar residues" evidence="7">
    <location>
        <begin position="31"/>
        <end position="40"/>
    </location>
</feature>
<dbReference type="GO" id="GO:0005739">
    <property type="term" value="C:mitochondrion"/>
    <property type="evidence" value="ECO:0007669"/>
    <property type="project" value="TreeGrafter"/>
</dbReference>
<dbReference type="InterPro" id="IPR049470">
    <property type="entry name" value="TRM61_C"/>
</dbReference>
<sequence length="473" mass="52544">MAALLHRLLTAFCQTHDRKILVKLTKRTHFRSSPSTSVRSGDQDGCDAHQQTSGQALLSRRRRWLSPLDRISSLLPPDVLGPEVMQLRQEQDGEATIHQEPDEEHLEETKAPSSQEKGQRSPTLPGESVLTFGELLMAEHRKKQVHFRKMFQLQSGARLQSSWGVIPHNELAGRPAGRFLKTNTGVPIFFHRPSLEDYVLNMKRGPVIAYPKDAAAMLLMMDVTEGDCVLESGSGSGALALFLSRAVGSRGSVLSVELREDHHTRAVLNYERWRTSWALRRGHEWPDNVDFHISDLCSASALLAGRGFHSVALDLINPHLVLATVLPHLLPGGVCAVYLAKSADFSPPACCSVTQVIDLLEGLRCAALPLLCERIVEVPVRDWVVAPALQKDRHFCTRKAPDPDGNLRQEAKALDQADSDDDDLSPAFGSVPYIARPHPEQMSHTGQIFVTSTLFLVIHSKSFFCFCFSQHSW</sequence>
<dbReference type="GO" id="GO:0031515">
    <property type="term" value="C:tRNA (m1A) methyltransferase complex"/>
    <property type="evidence" value="ECO:0007669"/>
    <property type="project" value="InterPro"/>
</dbReference>
<keyword evidence="2 10" id="KW-0489">Methyltransferase</keyword>
<evidence type="ECO:0000259" key="8">
    <source>
        <dbReference type="Pfam" id="PF08704"/>
    </source>
</evidence>
<keyword evidence="3 10" id="KW-0808">Transferase</keyword>
<evidence type="ECO:0000256" key="7">
    <source>
        <dbReference type="SAM" id="MobiDB-lite"/>
    </source>
</evidence>
<feature type="region of interest" description="Disordered" evidence="7">
    <location>
        <begin position="29"/>
        <end position="58"/>
    </location>
</feature>
<dbReference type="InterPro" id="IPR029063">
    <property type="entry name" value="SAM-dependent_MTases_sf"/>
</dbReference>
<dbReference type="GO" id="GO:0160107">
    <property type="term" value="F:tRNA (adenine(58)-N1)-methyltransferase activity"/>
    <property type="evidence" value="ECO:0007669"/>
    <property type="project" value="UniProtKB-EC"/>
</dbReference>
<dbReference type="PANTHER" id="PTHR12133">
    <property type="entry name" value="TRNA (ADENINE(58)-N(1))-METHYLTRANSFERASE"/>
    <property type="match status" value="1"/>
</dbReference>
<evidence type="ECO:0000256" key="4">
    <source>
        <dbReference type="ARBA" id="ARBA00022691"/>
    </source>
</evidence>
<evidence type="ECO:0000256" key="3">
    <source>
        <dbReference type="ARBA" id="ARBA00022679"/>
    </source>
</evidence>
<reference evidence="10" key="2">
    <citation type="submission" date="2016-06" db="EMBL/GenBank/DDBJ databases">
        <title>The genome of a short-lived fish provides insights into sex chromosome evolution and the genetic control of aging.</title>
        <authorList>
            <person name="Reichwald K."/>
            <person name="Felder M."/>
            <person name="Petzold A."/>
            <person name="Koch P."/>
            <person name="Groth M."/>
            <person name="Platzer M."/>
        </authorList>
    </citation>
    <scope>NUCLEOTIDE SEQUENCE</scope>
    <source>
        <tissue evidence="10">Brain</tissue>
    </source>
</reference>
<gene>
    <name evidence="10" type="primary">TRMT61B</name>
</gene>
<dbReference type="PROSITE" id="PS51620">
    <property type="entry name" value="SAM_TRM61"/>
    <property type="match status" value="1"/>
</dbReference>
<dbReference type="GO" id="GO:0030488">
    <property type="term" value="P:tRNA methylation"/>
    <property type="evidence" value="ECO:0007669"/>
    <property type="project" value="InterPro"/>
</dbReference>
<feature type="compositionally biased region" description="Polar residues" evidence="7">
    <location>
        <begin position="111"/>
        <end position="122"/>
    </location>
</feature>
<dbReference type="Pfam" id="PF21985">
    <property type="entry name" value="TR61B_FKBP-like"/>
    <property type="match status" value="1"/>
</dbReference>
<dbReference type="CDD" id="cd02440">
    <property type="entry name" value="AdoMet_MTases"/>
    <property type="match status" value="1"/>
</dbReference>
<dbReference type="EMBL" id="HADY01005661">
    <property type="protein sequence ID" value="SBP44146.1"/>
    <property type="molecule type" value="Transcribed_RNA"/>
</dbReference>
<reference evidence="10" key="1">
    <citation type="submission" date="2016-05" db="EMBL/GenBank/DDBJ databases">
        <authorList>
            <person name="Lavstsen T."/>
            <person name="Jespersen J.S."/>
        </authorList>
    </citation>
    <scope>NUCLEOTIDE SEQUENCE</scope>
    <source>
        <tissue evidence="10">Brain</tissue>
    </source>
</reference>
<proteinExistence type="predicted"/>
<dbReference type="SUPFAM" id="SSF53335">
    <property type="entry name" value="S-adenosyl-L-methionine-dependent methyltransferases"/>
    <property type="match status" value="1"/>
</dbReference>
<protein>
    <recommendedName>
        <fullName evidence="1">tRNA (adenine(58)-N(1))-methyltransferase</fullName>
        <ecNumber evidence="1">2.1.1.220</ecNumber>
    </recommendedName>
</protein>
<dbReference type="PANTHER" id="PTHR12133:SF1">
    <property type="entry name" value="TRNA (ADENINE(58)-N(1))-METHYLTRANSFERASE, MITOCHONDRIAL"/>
    <property type="match status" value="1"/>
</dbReference>
<dbReference type="FunFam" id="3.10.330.20:FF:000003">
    <property type="entry name" value="tRNA (Adenine(58)-N(1))-methyltransferase, mitochondrial isoform X1"/>
    <property type="match status" value="1"/>
</dbReference>
<dbReference type="Gene3D" id="3.40.50.150">
    <property type="entry name" value="Vaccinia Virus protein VP39"/>
    <property type="match status" value="1"/>
</dbReference>
<organism evidence="10">
    <name type="scientific">Nothobranchius furzeri</name>
    <name type="common">Turquoise killifish</name>
    <dbReference type="NCBI Taxonomy" id="105023"/>
    <lineage>
        <taxon>Eukaryota</taxon>
        <taxon>Metazoa</taxon>
        <taxon>Chordata</taxon>
        <taxon>Craniata</taxon>
        <taxon>Vertebrata</taxon>
        <taxon>Euteleostomi</taxon>
        <taxon>Actinopterygii</taxon>
        <taxon>Neopterygii</taxon>
        <taxon>Teleostei</taxon>
        <taxon>Neoteleostei</taxon>
        <taxon>Acanthomorphata</taxon>
        <taxon>Ovalentaria</taxon>
        <taxon>Atherinomorphae</taxon>
        <taxon>Cyprinodontiformes</taxon>
        <taxon>Nothobranchiidae</taxon>
        <taxon>Nothobranchius</taxon>
    </lineage>
</organism>
<dbReference type="EC" id="2.1.1.220" evidence="1"/>
<dbReference type="AlphaFoldDB" id="A0A1A7ZPA6"/>
<keyword evidence="5" id="KW-0819">tRNA processing</keyword>
<evidence type="ECO:0000256" key="6">
    <source>
        <dbReference type="ARBA" id="ARBA00048481"/>
    </source>
</evidence>
<evidence type="ECO:0000256" key="2">
    <source>
        <dbReference type="ARBA" id="ARBA00022603"/>
    </source>
</evidence>
<dbReference type="Pfam" id="PF08704">
    <property type="entry name" value="GCD14"/>
    <property type="match status" value="1"/>
</dbReference>
<dbReference type="Gene3D" id="3.10.330.20">
    <property type="match status" value="1"/>
</dbReference>
<evidence type="ECO:0000256" key="1">
    <source>
        <dbReference type="ARBA" id="ARBA00012796"/>
    </source>
</evidence>
<comment type="catalytic activity">
    <reaction evidence="6">
        <text>an adenosine in mRNA + S-adenosyl-L-methionine = an N(1)-methyladenosine in mRNA + S-adenosyl-L-homocysteine + H(+)</text>
        <dbReference type="Rhea" id="RHEA:55392"/>
        <dbReference type="Rhea" id="RHEA-COMP:12414"/>
        <dbReference type="Rhea" id="RHEA-COMP:12415"/>
        <dbReference type="ChEBI" id="CHEBI:15378"/>
        <dbReference type="ChEBI" id="CHEBI:57856"/>
        <dbReference type="ChEBI" id="CHEBI:59789"/>
        <dbReference type="ChEBI" id="CHEBI:74411"/>
        <dbReference type="ChEBI" id="CHEBI:74491"/>
    </reaction>
</comment>
<evidence type="ECO:0000256" key="5">
    <source>
        <dbReference type="ARBA" id="ARBA00022694"/>
    </source>
</evidence>
<keyword evidence="4" id="KW-0949">S-adenosyl-L-methionine</keyword>